<evidence type="ECO:0000313" key="9">
    <source>
        <dbReference type="EMBL" id="BDR57362.1"/>
    </source>
</evidence>
<protein>
    <submittedName>
        <fullName evidence="9">PTS mannose transporter subunit IIAB</fullName>
    </submittedName>
</protein>
<dbReference type="PROSITE" id="PS51101">
    <property type="entry name" value="PTS_EIIB_TYPE_4"/>
    <property type="match status" value="1"/>
</dbReference>
<dbReference type="KEGG" id="xak:KIMC2_19240"/>
<sequence>MTIIGVRIDGRLIHGQVANLWANKLNVGRFLVVDDEVAGNQIEKSGLKLATPAGVRLSVLPVDKAADHILAGKYDAQRLFIIARRPQPLLQLIEKGVPVETINVGNMSQTDETRSITRSINVVDDDVDTFNKIAEKGVKLTAQMVPSDDSQDFMSLLKKGENK</sequence>
<dbReference type="RefSeq" id="WP_317696400.1">
    <property type="nucleotide sequence ID" value="NZ_AP026801.1"/>
</dbReference>
<comment type="subcellular location">
    <subcellularLocation>
        <location evidence="1">Cytoplasm</location>
    </subcellularLocation>
</comment>
<name>A0AAU9D987_9LACO</name>
<feature type="domain" description="PTS EIIB type-4" evidence="8">
    <location>
        <begin position="1"/>
        <end position="163"/>
    </location>
</feature>
<dbReference type="EMBL" id="AP026801">
    <property type="protein sequence ID" value="BDR57362.1"/>
    <property type="molecule type" value="Genomic_DNA"/>
</dbReference>
<dbReference type="Pfam" id="PF03830">
    <property type="entry name" value="PTSIIB_sorb"/>
    <property type="match status" value="1"/>
</dbReference>
<dbReference type="SUPFAM" id="SSF52728">
    <property type="entry name" value="PTS IIb component"/>
    <property type="match status" value="1"/>
</dbReference>
<dbReference type="GO" id="GO:0016301">
    <property type="term" value="F:kinase activity"/>
    <property type="evidence" value="ECO:0007669"/>
    <property type="project" value="UniProtKB-KW"/>
</dbReference>
<evidence type="ECO:0000256" key="6">
    <source>
        <dbReference type="ARBA" id="ARBA00022683"/>
    </source>
</evidence>
<proteinExistence type="predicted"/>
<dbReference type="GO" id="GO:0005737">
    <property type="term" value="C:cytoplasm"/>
    <property type="evidence" value="ECO:0007669"/>
    <property type="project" value="UniProtKB-SubCell"/>
</dbReference>
<evidence type="ECO:0000256" key="4">
    <source>
        <dbReference type="ARBA" id="ARBA00022597"/>
    </source>
</evidence>
<evidence type="ECO:0000256" key="7">
    <source>
        <dbReference type="ARBA" id="ARBA00022777"/>
    </source>
</evidence>
<dbReference type="InterPro" id="IPR004720">
    <property type="entry name" value="PTS_IIB_sorbose-sp"/>
</dbReference>
<keyword evidence="2" id="KW-0813">Transport</keyword>
<keyword evidence="5" id="KW-0808">Transferase</keyword>
<dbReference type="GO" id="GO:0008982">
    <property type="term" value="F:protein-N(PI)-phosphohistidine-sugar phosphotransferase activity"/>
    <property type="evidence" value="ECO:0007669"/>
    <property type="project" value="InterPro"/>
</dbReference>
<keyword evidence="10" id="KW-1185">Reference proteome</keyword>
<keyword evidence="3" id="KW-0963">Cytoplasm</keyword>
<dbReference type="Gene3D" id="3.40.35.10">
    <property type="entry name" value="Phosphotransferase system, sorbose subfamily IIB component"/>
    <property type="match status" value="1"/>
</dbReference>
<dbReference type="InterPro" id="IPR036667">
    <property type="entry name" value="PTS_IIB_sorbose-sp_sf"/>
</dbReference>
<reference evidence="9 10" key="1">
    <citation type="journal article" date="2023" name="Microbiol. Spectr.">
        <title>Symbiosis of Carpenter Bees with Uncharacterized Lactic Acid Bacteria Showing NAD Auxotrophy.</title>
        <authorList>
            <person name="Kawasaki S."/>
            <person name="Ozawa K."/>
            <person name="Mori T."/>
            <person name="Yamamoto A."/>
            <person name="Ito M."/>
            <person name="Ohkuma M."/>
            <person name="Sakamoto M."/>
            <person name="Matsutani M."/>
        </authorList>
    </citation>
    <scope>NUCLEOTIDE SEQUENCE [LARGE SCALE GENOMIC DNA]</scope>
    <source>
        <strain evidence="9 10">KimC2</strain>
    </source>
</reference>
<dbReference type="Proteomes" id="UP001321804">
    <property type="component" value="Chromosome"/>
</dbReference>
<dbReference type="GO" id="GO:0009401">
    <property type="term" value="P:phosphoenolpyruvate-dependent sugar phosphotransferase system"/>
    <property type="evidence" value="ECO:0007669"/>
    <property type="project" value="UniProtKB-KW"/>
</dbReference>
<evidence type="ECO:0000256" key="3">
    <source>
        <dbReference type="ARBA" id="ARBA00022490"/>
    </source>
</evidence>
<keyword evidence="4" id="KW-0762">Sugar transport</keyword>
<evidence type="ECO:0000259" key="8">
    <source>
        <dbReference type="PROSITE" id="PS51101"/>
    </source>
</evidence>
<dbReference type="CDD" id="cd00001">
    <property type="entry name" value="PTS_IIB_man"/>
    <property type="match status" value="1"/>
</dbReference>
<evidence type="ECO:0000313" key="10">
    <source>
        <dbReference type="Proteomes" id="UP001321804"/>
    </source>
</evidence>
<dbReference type="AlphaFoldDB" id="A0AAU9D987"/>
<keyword evidence="6" id="KW-0598">Phosphotransferase system</keyword>
<evidence type="ECO:0000256" key="2">
    <source>
        <dbReference type="ARBA" id="ARBA00022448"/>
    </source>
</evidence>
<organism evidence="9 10">
    <name type="scientific">Xylocopilactobacillus apis</name>
    <dbReference type="NCBI Taxonomy" id="2932183"/>
    <lineage>
        <taxon>Bacteria</taxon>
        <taxon>Bacillati</taxon>
        <taxon>Bacillota</taxon>
        <taxon>Bacilli</taxon>
        <taxon>Lactobacillales</taxon>
        <taxon>Lactobacillaceae</taxon>
        <taxon>Xylocopilactobacillus</taxon>
    </lineage>
</organism>
<evidence type="ECO:0000256" key="5">
    <source>
        <dbReference type="ARBA" id="ARBA00022679"/>
    </source>
</evidence>
<keyword evidence="7" id="KW-0418">Kinase</keyword>
<accession>A0AAU9D987</accession>
<evidence type="ECO:0000256" key="1">
    <source>
        <dbReference type="ARBA" id="ARBA00004496"/>
    </source>
</evidence>
<gene>
    <name evidence="9" type="primary">PTS-EIIB</name>
    <name evidence="9" type="ORF">KIMC2_19240</name>
</gene>